<dbReference type="EMBL" id="PFAF01000041">
    <property type="protein sequence ID" value="PIR98956.1"/>
    <property type="molecule type" value="Genomic_DNA"/>
</dbReference>
<dbReference type="GO" id="GO:0005886">
    <property type="term" value="C:plasma membrane"/>
    <property type="evidence" value="ECO:0007669"/>
    <property type="project" value="UniProtKB-SubCell"/>
</dbReference>
<evidence type="ECO:0000256" key="6">
    <source>
        <dbReference type="ARBA" id="ARBA00022989"/>
    </source>
</evidence>
<evidence type="ECO:0000259" key="9">
    <source>
        <dbReference type="Pfam" id="PF13231"/>
    </source>
</evidence>
<dbReference type="Pfam" id="PF13231">
    <property type="entry name" value="PMT_2"/>
    <property type="match status" value="1"/>
</dbReference>
<proteinExistence type="predicted"/>
<protein>
    <recommendedName>
        <fullName evidence="9">Glycosyltransferase RgtA/B/C/D-like domain-containing protein</fullName>
    </recommendedName>
</protein>
<dbReference type="GO" id="GO:0016763">
    <property type="term" value="F:pentosyltransferase activity"/>
    <property type="evidence" value="ECO:0007669"/>
    <property type="project" value="TreeGrafter"/>
</dbReference>
<comment type="subcellular location">
    <subcellularLocation>
        <location evidence="1">Cell membrane</location>
        <topology evidence="1">Multi-pass membrane protein</topology>
    </subcellularLocation>
</comment>
<evidence type="ECO:0000256" key="2">
    <source>
        <dbReference type="ARBA" id="ARBA00022475"/>
    </source>
</evidence>
<keyword evidence="7 8" id="KW-0472">Membrane</keyword>
<feature type="transmembrane region" description="Helical" evidence="8">
    <location>
        <begin position="120"/>
        <end position="138"/>
    </location>
</feature>
<feature type="transmembrane region" description="Helical" evidence="8">
    <location>
        <begin position="97"/>
        <end position="114"/>
    </location>
</feature>
<evidence type="ECO:0000256" key="4">
    <source>
        <dbReference type="ARBA" id="ARBA00022679"/>
    </source>
</evidence>
<dbReference type="AlphaFoldDB" id="A0A2H0VIQ2"/>
<reference evidence="11" key="1">
    <citation type="submission" date="2017-09" db="EMBL/GenBank/DDBJ databases">
        <title>Depth-based differentiation of microbial function through sediment-hosted aquifers and enrichment of novel symbionts in the deep terrestrial subsurface.</title>
        <authorList>
            <person name="Probst A.J."/>
            <person name="Ladd B."/>
            <person name="Jarett J.K."/>
            <person name="Geller-Mcgrath D.E."/>
            <person name="Sieber C.M.K."/>
            <person name="Emerson J.B."/>
            <person name="Anantharaman K."/>
            <person name="Thomas B.C."/>
            <person name="Malmstrom R."/>
            <person name="Stieglmeier M."/>
            <person name="Klingl A."/>
            <person name="Woyke T."/>
            <person name="Ryan C.M."/>
            <person name="Banfield J.F."/>
        </authorList>
    </citation>
    <scope>NUCLEOTIDE SEQUENCE [LARGE SCALE GENOMIC DNA]</scope>
</reference>
<feature type="transmembrane region" description="Helical" evidence="8">
    <location>
        <begin position="247"/>
        <end position="267"/>
    </location>
</feature>
<feature type="transmembrane region" description="Helical" evidence="8">
    <location>
        <begin position="150"/>
        <end position="176"/>
    </location>
</feature>
<dbReference type="PANTHER" id="PTHR33908:SF11">
    <property type="entry name" value="MEMBRANE PROTEIN"/>
    <property type="match status" value="1"/>
</dbReference>
<keyword evidence="3" id="KW-0328">Glycosyltransferase</keyword>
<comment type="caution">
    <text evidence="10">The sequence shown here is derived from an EMBL/GenBank/DDBJ whole genome shotgun (WGS) entry which is preliminary data.</text>
</comment>
<evidence type="ECO:0000256" key="1">
    <source>
        <dbReference type="ARBA" id="ARBA00004651"/>
    </source>
</evidence>
<accession>A0A2H0VIQ2</accession>
<dbReference type="GO" id="GO:0009103">
    <property type="term" value="P:lipopolysaccharide biosynthetic process"/>
    <property type="evidence" value="ECO:0007669"/>
    <property type="project" value="UniProtKB-ARBA"/>
</dbReference>
<keyword evidence="5 8" id="KW-0812">Transmembrane</keyword>
<evidence type="ECO:0000256" key="8">
    <source>
        <dbReference type="SAM" id="Phobius"/>
    </source>
</evidence>
<sequence>MFYILALATILRLILLNQSLWLDESIQALALMGKMGPLMQYALADYQPPLYHLIGYAFTQLFGYSEIALRLPSIISGLFTVYFVVKIGEVIGNRKIGLIAGLLAATNPLLIYYSQEGRTYALTTFFVTASFYHFMLLLKQKSTKSYLLYSLFTTAFLWTSYLSWFVMLAQGIYALWKKRYDILSLQIGATLTLFAWLPSFISSLSIGQSTLVTSPAWGTVVGGLSWKSLPLTWVKFVIGRISFDNKIIYGVLVGIIGFVHLLALRLVDFKKNHLLLLWLIPPVILGIFTAGFLPVYQYFRVLFILPAYLLLLALGLSKFKVIYPTVLVIVIQFILLGYYWVSPRYHREDWRQLVRDIPPNATLALPSRAQNAPLLYYGWDKPILEPSHDVLVGQTIYYIRYVEDLFDGTRLGQANFAKSGYTITSQKSYSGIQLDIYEKWQ</sequence>
<feature type="transmembrane region" description="Helical" evidence="8">
    <location>
        <begin position="273"/>
        <end position="293"/>
    </location>
</feature>
<evidence type="ECO:0000313" key="11">
    <source>
        <dbReference type="Proteomes" id="UP000230796"/>
    </source>
</evidence>
<keyword evidence="4" id="KW-0808">Transferase</keyword>
<feature type="domain" description="Glycosyltransferase RgtA/B/C/D-like" evidence="9">
    <location>
        <begin position="47"/>
        <end position="195"/>
    </location>
</feature>
<dbReference type="InterPro" id="IPR050297">
    <property type="entry name" value="LipidA_mod_glycosyltrf_83"/>
</dbReference>
<feature type="transmembrane region" description="Helical" evidence="8">
    <location>
        <begin position="67"/>
        <end position="85"/>
    </location>
</feature>
<evidence type="ECO:0000256" key="3">
    <source>
        <dbReference type="ARBA" id="ARBA00022676"/>
    </source>
</evidence>
<dbReference type="InterPro" id="IPR038731">
    <property type="entry name" value="RgtA/B/C-like"/>
</dbReference>
<feature type="transmembrane region" description="Helical" evidence="8">
    <location>
        <begin position="182"/>
        <end position="201"/>
    </location>
</feature>
<gene>
    <name evidence="10" type="ORF">COT87_02005</name>
</gene>
<organism evidence="10 11">
    <name type="scientific">Candidatus Collierbacteria bacterium CG10_big_fil_rev_8_21_14_0_10_44_9</name>
    <dbReference type="NCBI Taxonomy" id="1974535"/>
    <lineage>
        <taxon>Bacteria</taxon>
        <taxon>Candidatus Collieribacteriota</taxon>
    </lineage>
</organism>
<evidence type="ECO:0000313" key="10">
    <source>
        <dbReference type="EMBL" id="PIR98956.1"/>
    </source>
</evidence>
<dbReference type="Proteomes" id="UP000230796">
    <property type="component" value="Unassembled WGS sequence"/>
</dbReference>
<feature type="transmembrane region" description="Helical" evidence="8">
    <location>
        <begin position="322"/>
        <end position="341"/>
    </location>
</feature>
<keyword evidence="2" id="KW-1003">Cell membrane</keyword>
<dbReference type="PANTHER" id="PTHR33908">
    <property type="entry name" value="MANNOSYLTRANSFERASE YKCB-RELATED"/>
    <property type="match status" value="1"/>
</dbReference>
<evidence type="ECO:0000256" key="7">
    <source>
        <dbReference type="ARBA" id="ARBA00023136"/>
    </source>
</evidence>
<name>A0A2H0VIQ2_9BACT</name>
<keyword evidence="6 8" id="KW-1133">Transmembrane helix</keyword>
<feature type="transmembrane region" description="Helical" evidence="8">
    <location>
        <begin position="298"/>
        <end position="316"/>
    </location>
</feature>
<evidence type="ECO:0000256" key="5">
    <source>
        <dbReference type="ARBA" id="ARBA00022692"/>
    </source>
</evidence>